<dbReference type="EMBL" id="JARQZJ010000127">
    <property type="protein sequence ID" value="KAK9890996.1"/>
    <property type="molecule type" value="Genomic_DNA"/>
</dbReference>
<name>A0AAW1V5M8_9CUCU</name>
<dbReference type="AlphaFoldDB" id="A0AAW1V5M8"/>
<accession>A0AAW1V5M8</accession>
<comment type="caution">
    <text evidence="1">The sequence shown here is derived from an EMBL/GenBank/DDBJ whole genome shotgun (WGS) entry which is preliminary data.</text>
</comment>
<proteinExistence type="predicted"/>
<sequence length="59" mass="7064">MAKKEKYTCDCTREGDLDIEIECYHQEDQNALEMQGSEITTMLRRRLPELKSSRRTKFH</sequence>
<gene>
    <name evidence="1" type="ORF">WA026_013333</name>
</gene>
<dbReference type="Proteomes" id="UP001431783">
    <property type="component" value="Unassembled WGS sequence"/>
</dbReference>
<keyword evidence="2" id="KW-1185">Reference proteome</keyword>
<evidence type="ECO:0000313" key="2">
    <source>
        <dbReference type="Proteomes" id="UP001431783"/>
    </source>
</evidence>
<evidence type="ECO:0000313" key="1">
    <source>
        <dbReference type="EMBL" id="KAK9890996.1"/>
    </source>
</evidence>
<organism evidence="1 2">
    <name type="scientific">Henosepilachna vigintioctopunctata</name>
    <dbReference type="NCBI Taxonomy" id="420089"/>
    <lineage>
        <taxon>Eukaryota</taxon>
        <taxon>Metazoa</taxon>
        <taxon>Ecdysozoa</taxon>
        <taxon>Arthropoda</taxon>
        <taxon>Hexapoda</taxon>
        <taxon>Insecta</taxon>
        <taxon>Pterygota</taxon>
        <taxon>Neoptera</taxon>
        <taxon>Endopterygota</taxon>
        <taxon>Coleoptera</taxon>
        <taxon>Polyphaga</taxon>
        <taxon>Cucujiformia</taxon>
        <taxon>Coccinelloidea</taxon>
        <taxon>Coccinellidae</taxon>
        <taxon>Epilachninae</taxon>
        <taxon>Epilachnini</taxon>
        <taxon>Henosepilachna</taxon>
    </lineage>
</organism>
<protein>
    <submittedName>
        <fullName evidence="1">Uncharacterized protein</fullName>
    </submittedName>
</protein>
<reference evidence="1 2" key="1">
    <citation type="submission" date="2023-03" db="EMBL/GenBank/DDBJ databases">
        <title>Genome insight into feeding habits of ladybird beetles.</title>
        <authorList>
            <person name="Li H.-S."/>
            <person name="Huang Y.-H."/>
            <person name="Pang H."/>
        </authorList>
    </citation>
    <scope>NUCLEOTIDE SEQUENCE [LARGE SCALE GENOMIC DNA]</scope>
    <source>
        <strain evidence="1">SYSU_2023b</strain>
        <tissue evidence="1">Whole body</tissue>
    </source>
</reference>